<dbReference type="EMBL" id="JABAGV010000016">
    <property type="protein sequence ID" value="MBC2474705.1"/>
    <property type="molecule type" value="Genomic_DNA"/>
</dbReference>
<dbReference type="GO" id="GO:0016747">
    <property type="term" value="F:acyltransferase activity, transferring groups other than amino-acyl groups"/>
    <property type="evidence" value="ECO:0007669"/>
    <property type="project" value="InterPro"/>
</dbReference>
<dbReference type="InterPro" id="IPR016181">
    <property type="entry name" value="Acyl_CoA_acyltransferase"/>
</dbReference>
<dbReference type="EMBL" id="JABSWW010000001">
    <property type="protein sequence ID" value="NRT91411.1"/>
    <property type="molecule type" value="Genomic_DNA"/>
</dbReference>
<sequence length="160" mass="18589">MSLILRLCNEKDIDIVYKMANDSTVRENAFSGDAIPYDDHCRWYADSLANVDRIMYIAEERNVIVGQIRLDKQNNKAIISYSVEKNNRKKGYGKQILRSIKREAMLNGIVMLEGLVKKRNVASRKAFVHNGFIESEEENYFRYIYLLKSGDNIEIDKNSK</sequence>
<dbReference type="RefSeq" id="WP_171781370.1">
    <property type="nucleotide sequence ID" value="NZ_JABAGV010000016.1"/>
</dbReference>
<dbReference type="InterPro" id="IPR000182">
    <property type="entry name" value="GNAT_dom"/>
</dbReference>
<dbReference type="Proteomes" id="UP001193748">
    <property type="component" value="Unassembled WGS sequence"/>
</dbReference>
<dbReference type="Proteomes" id="UP001194098">
    <property type="component" value="Unassembled WGS sequence"/>
</dbReference>
<reference evidence="2" key="3">
    <citation type="journal article" date="2022" name="Nat. Biotechnol.">
        <title>Carbon-negative production of acetone and isopropanol by gas fermentation at industrial pilot scale.</title>
        <authorList>
            <person name="Liew F.E."/>
            <person name="Nogle R."/>
            <person name="Abdalla T."/>
            <person name="Rasor B.J."/>
            <person name="Canter C."/>
            <person name="Jensen R.O."/>
            <person name="Wang L."/>
            <person name="Strutz J."/>
            <person name="Chirania P."/>
            <person name="De Tissera S."/>
            <person name="Mueller A.P."/>
            <person name="Ruan Z."/>
            <person name="Gao A."/>
            <person name="Tran L."/>
            <person name="Engle N.L."/>
            <person name="Bromley J.C."/>
            <person name="Daniell J."/>
            <person name="Conrado R."/>
            <person name="Tschaplinski T.J."/>
            <person name="Giannone R.J."/>
            <person name="Hettich R.L."/>
            <person name="Karim A.S."/>
            <person name="Simpson S.D."/>
            <person name="Brown S.D."/>
            <person name="Leang C."/>
            <person name="Jewett M.C."/>
            <person name="Kopke M."/>
        </authorList>
    </citation>
    <scope>NUCLEOTIDE SEQUENCE</scope>
    <source>
        <strain evidence="2">DJ015</strain>
        <strain evidence="3">DJ080</strain>
    </source>
</reference>
<dbReference type="Pfam" id="PF13302">
    <property type="entry name" value="Acetyltransf_3"/>
    <property type="match status" value="1"/>
</dbReference>
<organism evidence="2 4">
    <name type="scientific">Clostridium beijerinckii</name>
    <name type="common">Clostridium MP</name>
    <dbReference type="NCBI Taxonomy" id="1520"/>
    <lineage>
        <taxon>Bacteria</taxon>
        <taxon>Bacillati</taxon>
        <taxon>Bacillota</taxon>
        <taxon>Clostridia</taxon>
        <taxon>Eubacteriales</taxon>
        <taxon>Clostridiaceae</taxon>
        <taxon>Clostridium</taxon>
    </lineage>
</organism>
<name>A0AAW3W740_CLOBE</name>
<dbReference type="PROSITE" id="PS51186">
    <property type="entry name" value="GNAT"/>
    <property type="match status" value="1"/>
</dbReference>
<evidence type="ECO:0000313" key="4">
    <source>
        <dbReference type="Proteomes" id="UP001194098"/>
    </source>
</evidence>
<dbReference type="SUPFAM" id="SSF55729">
    <property type="entry name" value="Acyl-CoA N-acyltransferases (Nat)"/>
    <property type="match status" value="1"/>
</dbReference>
<evidence type="ECO:0000313" key="2">
    <source>
        <dbReference type="EMBL" id="MBC2474705.1"/>
    </source>
</evidence>
<evidence type="ECO:0000259" key="1">
    <source>
        <dbReference type="PROSITE" id="PS51186"/>
    </source>
</evidence>
<accession>A0AAW3W740</accession>
<protein>
    <submittedName>
        <fullName evidence="2">GNAT family N-acetyltransferase</fullName>
    </submittedName>
    <submittedName>
        <fullName evidence="3">RimJ/RimL family protein N-acetyltransferase</fullName>
    </submittedName>
</protein>
<evidence type="ECO:0000313" key="3">
    <source>
        <dbReference type="EMBL" id="NRT91411.1"/>
    </source>
</evidence>
<gene>
    <name evidence="3" type="ORF">B0H41_005090</name>
    <name evidence="2" type="ORF">HGI39_08315</name>
</gene>
<dbReference type="CDD" id="cd04301">
    <property type="entry name" value="NAT_SF"/>
    <property type="match status" value="1"/>
</dbReference>
<dbReference type="Gene3D" id="3.40.630.30">
    <property type="match status" value="1"/>
</dbReference>
<reference evidence="3" key="2">
    <citation type="submission" date="2020-05" db="EMBL/GenBank/DDBJ databases">
        <authorList>
            <person name="Brown S."/>
            <person name="Huntemann M."/>
            <person name="Clum A."/>
            <person name="Spunde A."/>
            <person name="Palaniappan K."/>
            <person name="Ritter S."/>
            <person name="Mikhailova N."/>
            <person name="Chen I.-M."/>
            <person name="Stamatis D."/>
            <person name="Reddy T."/>
            <person name="O'Malley R."/>
            <person name="Daum C."/>
            <person name="Shapiro N."/>
            <person name="Ivanova N."/>
            <person name="Kyrpides N."/>
            <person name="Woyke T."/>
        </authorList>
    </citation>
    <scope>NUCLEOTIDE SEQUENCE</scope>
    <source>
        <strain evidence="3">DJ080</strain>
    </source>
</reference>
<reference evidence="2" key="1">
    <citation type="submission" date="2020-04" db="EMBL/GenBank/DDBJ databases">
        <authorList>
            <person name="Brown S."/>
        </authorList>
    </citation>
    <scope>NUCLEOTIDE SEQUENCE</scope>
    <source>
        <strain evidence="2">DJ015</strain>
    </source>
</reference>
<dbReference type="AlphaFoldDB" id="A0AAW3W740"/>
<proteinExistence type="predicted"/>
<comment type="caution">
    <text evidence="2">The sequence shown here is derived from an EMBL/GenBank/DDBJ whole genome shotgun (WGS) entry which is preliminary data.</text>
</comment>
<feature type="domain" description="N-acetyltransferase" evidence="1">
    <location>
        <begin position="3"/>
        <end position="151"/>
    </location>
</feature>